<evidence type="ECO:0000256" key="1">
    <source>
        <dbReference type="SAM" id="MobiDB-lite"/>
    </source>
</evidence>
<dbReference type="EMBL" id="MJBS01000158">
    <property type="protein sequence ID" value="OHE92127.1"/>
    <property type="molecule type" value="Genomic_DNA"/>
</dbReference>
<reference evidence="3 4" key="1">
    <citation type="submission" date="2016-09" db="EMBL/GenBank/DDBJ databases">
        <authorList>
            <person name="Capua I."/>
            <person name="De Benedictis P."/>
            <person name="Joannis T."/>
            <person name="Lombin L.H."/>
            <person name="Cattoli G."/>
        </authorList>
    </citation>
    <scope>NUCLEOTIDE SEQUENCE [LARGE SCALE GENOMIC DNA]</scope>
    <source>
        <strain evidence="3 4">IMI 309357</strain>
    </source>
</reference>
<feature type="region of interest" description="Disordered" evidence="1">
    <location>
        <begin position="46"/>
        <end position="70"/>
    </location>
</feature>
<keyword evidence="4" id="KW-1185">Reference proteome</keyword>
<dbReference type="GeneID" id="34565712"/>
<evidence type="ECO:0000256" key="2">
    <source>
        <dbReference type="SAM" id="SignalP"/>
    </source>
</evidence>
<evidence type="ECO:0000313" key="3">
    <source>
        <dbReference type="EMBL" id="OHE92127.1"/>
    </source>
</evidence>
<gene>
    <name evidence="3" type="ORF">CORC01_12582</name>
</gene>
<sequence>MHLPSFLIAAILLRLGAMADAAAVPGPAAAIAPDAVVVKPPPYTPPRPDMKWGVRKQFSTSPNTQTHRIN</sequence>
<keyword evidence="2" id="KW-0732">Signal</keyword>
<dbReference type="Proteomes" id="UP000176998">
    <property type="component" value="Unassembled WGS sequence"/>
</dbReference>
<dbReference type="RefSeq" id="XP_022469297.1">
    <property type="nucleotide sequence ID" value="XM_022624202.1"/>
</dbReference>
<accession>A0A1G4ASI0</accession>
<feature type="chain" id="PRO_5009602069" evidence="2">
    <location>
        <begin position="22"/>
        <end position="70"/>
    </location>
</feature>
<protein>
    <submittedName>
        <fullName evidence="3">Uncharacterized protein</fullName>
    </submittedName>
</protein>
<name>A0A1G4ASI0_9PEZI</name>
<organism evidence="3 4">
    <name type="scientific">Colletotrichum orchidophilum</name>
    <dbReference type="NCBI Taxonomy" id="1209926"/>
    <lineage>
        <taxon>Eukaryota</taxon>
        <taxon>Fungi</taxon>
        <taxon>Dikarya</taxon>
        <taxon>Ascomycota</taxon>
        <taxon>Pezizomycotina</taxon>
        <taxon>Sordariomycetes</taxon>
        <taxon>Hypocreomycetidae</taxon>
        <taxon>Glomerellales</taxon>
        <taxon>Glomerellaceae</taxon>
        <taxon>Colletotrichum</taxon>
    </lineage>
</organism>
<feature type="signal peptide" evidence="2">
    <location>
        <begin position="1"/>
        <end position="21"/>
    </location>
</feature>
<comment type="caution">
    <text evidence="3">The sequence shown here is derived from an EMBL/GenBank/DDBJ whole genome shotgun (WGS) entry which is preliminary data.</text>
</comment>
<evidence type="ECO:0000313" key="4">
    <source>
        <dbReference type="Proteomes" id="UP000176998"/>
    </source>
</evidence>
<feature type="compositionally biased region" description="Polar residues" evidence="1">
    <location>
        <begin position="57"/>
        <end position="70"/>
    </location>
</feature>
<dbReference type="AlphaFoldDB" id="A0A1G4ASI0"/>
<proteinExistence type="predicted"/>